<dbReference type="KEGG" id="vih:AB0763_15290"/>
<dbReference type="EMBL" id="CP162602">
    <property type="protein sequence ID" value="XDK26415.1"/>
    <property type="molecule type" value="Genomic_DNA"/>
</dbReference>
<dbReference type="Gene3D" id="3.40.190.10">
    <property type="entry name" value="Periplasmic binding protein-like II"/>
    <property type="match status" value="3"/>
</dbReference>
<comment type="similarity">
    <text evidence="2">Belongs to the bacterial solute-binding protein SsuA/TauA family.</text>
</comment>
<dbReference type="RefSeq" id="WP_368644133.1">
    <property type="nucleotide sequence ID" value="NZ_CP162602.1"/>
</dbReference>
<evidence type="ECO:0000256" key="2">
    <source>
        <dbReference type="ARBA" id="ARBA00010742"/>
    </source>
</evidence>
<gene>
    <name evidence="5" type="ORF">AB0763_15290</name>
</gene>
<dbReference type="Pfam" id="PF09084">
    <property type="entry name" value="NMT1"/>
    <property type="match status" value="1"/>
</dbReference>
<name>A0AB39HJL1_9VIBR</name>
<comment type="subcellular location">
    <subcellularLocation>
        <location evidence="1">Periplasm</location>
    </subcellularLocation>
</comment>
<accession>A0AB39HJL1</accession>
<dbReference type="PANTHER" id="PTHR30024:SF47">
    <property type="entry name" value="TAURINE-BINDING PERIPLASMIC PROTEIN"/>
    <property type="match status" value="1"/>
</dbReference>
<protein>
    <submittedName>
        <fullName evidence="5">ABC transporter substrate-binding protein</fullName>
    </submittedName>
</protein>
<sequence length="339" mass="38314">MSVTRVKKMTKTIKFKLLFPIILLTSLAFLLFQQKYSQLKDSKKTSISIAVSHTPLSAPFFIAQQQGFFSQHNLDVTLVNCSGGVRCMKEMFSGHVDYSTASETVAMFNRFNRQDFNLLSSFVTSTNDIKIITKKSNNITRAADLLSRPIGAIKSSASEFYLDTYLLLNNINPNSAQIVFYSPEELSQALLNDDVVAISTWEPHIYNINSQNANLLTDLSLNGIYQLNFNLFSMKHPMSTLSTTDKKLLDSLRSAIDWISNNDEETQQIIADKLSTSKQQIAWTWGDYFFHLSLSNSLLANIELQARWALEKGRIPKQPMPNFRDLLTTESTPAPVKLN</sequence>
<keyword evidence="5" id="KW-0614">Plasmid</keyword>
<reference evidence="5" key="1">
    <citation type="submission" date="2024-07" db="EMBL/GenBank/DDBJ databases">
        <title>Genome Analysis of a Potential Novel Vibrio Species Secreting pH- and Thermo-stable Alginate Lyase and its Application in Producing Alginate Oligosaccharides.</title>
        <authorList>
            <person name="Huang H."/>
            <person name="Bao K."/>
        </authorList>
    </citation>
    <scope>NUCLEOTIDE SEQUENCE</scope>
    <source>
        <strain evidence="5">HB236076</strain>
        <plasmid evidence="5">p-HB236076</plasmid>
    </source>
</reference>
<keyword evidence="3" id="KW-0732">Signal</keyword>
<dbReference type="SUPFAM" id="SSF53850">
    <property type="entry name" value="Periplasmic binding protein-like II"/>
    <property type="match status" value="1"/>
</dbReference>
<dbReference type="AlphaFoldDB" id="A0AB39HJL1"/>
<dbReference type="PANTHER" id="PTHR30024">
    <property type="entry name" value="ALIPHATIC SULFONATES-BINDING PROTEIN-RELATED"/>
    <property type="match status" value="1"/>
</dbReference>
<evidence type="ECO:0000259" key="4">
    <source>
        <dbReference type="Pfam" id="PF09084"/>
    </source>
</evidence>
<evidence type="ECO:0000256" key="1">
    <source>
        <dbReference type="ARBA" id="ARBA00004418"/>
    </source>
</evidence>
<geneLocation type="plasmid" evidence="5">
    <name>p-HB236076</name>
</geneLocation>
<organism evidence="5">
    <name type="scientific">Vibrio sp. HB236076</name>
    <dbReference type="NCBI Taxonomy" id="3232307"/>
    <lineage>
        <taxon>Bacteria</taxon>
        <taxon>Pseudomonadati</taxon>
        <taxon>Pseudomonadota</taxon>
        <taxon>Gammaproteobacteria</taxon>
        <taxon>Vibrionales</taxon>
        <taxon>Vibrionaceae</taxon>
        <taxon>Vibrio</taxon>
    </lineage>
</organism>
<dbReference type="GO" id="GO:0042918">
    <property type="term" value="P:alkanesulfonate transmembrane transport"/>
    <property type="evidence" value="ECO:0007669"/>
    <property type="project" value="TreeGrafter"/>
</dbReference>
<evidence type="ECO:0000256" key="3">
    <source>
        <dbReference type="ARBA" id="ARBA00022729"/>
    </source>
</evidence>
<evidence type="ECO:0000313" key="5">
    <source>
        <dbReference type="EMBL" id="XDK26415.1"/>
    </source>
</evidence>
<dbReference type="GO" id="GO:0042597">
    <property type="term" value="C:periplasmic space"/>
    <property type="evidence" value="ECO:0007669"/>
    <property type="project" value="UniProtKB-SubCell"/>
</dbReference>
<dbReference type="InterPro" id="IPR015168">
    <property type="entry name" value="SsuA/THI5"/>
</dbReference>
<feature type="domain" description="SsuA/THI5-like" evidence="4">
    <location>
        <begin position="57"/>
        <end position="262"/>
    </location>
</feature>
<proteinExistence type="inferred from homology"/>